<name>A0A1I8J6A4_9PLAT</name>
<dbReference type="Gene3D" id="3.30.1370.10">
    <property type="entry name" value="K Homology domain, type 1"/>
    <property type="match status" value="3"/>
</dbReference>
<feature type="region of interest" description="Disordered" evidence="3">
    <location>
        <begin position="293"/>
        <end position="312"/>
    </location>
</feature>
<sequence>MSPEPQQMARSPNSDGGVGSPATLVLTIRMLMSGKEVGSIIGRKGDNVKRYREESGARINISDGSCPERIVTVTGTAEQIHAAFAMMCQKFEDDFTQSIHKATAAAAANSAQPAGSDDVTCPPVTLRLLVAATQCGSIIGKGGCKIKEIRELTGASIQVASEALPNSSERTVTISGTARAIAKCIKQLCHILLDAQAGHAHYADSPAQRCALRRSRSSCCRRGRCAAAARRPLMQPPMSGPPIPFMPEMSKAVPVSSVGLPFTSPLTGDALLANGCLPAASLALGHPALAGPGLTPARSHQGPAPPAPTNTQELVIPNDLIGCIIGRGGTKINEIRQLSGAQIKISNCEDGAKERKVTITGTPDTISAAQYLISASIDLHKHLLALNMAVSAGLAPAPPMPPPPPAAMMLRAAAGAPPPPHHGGLQMAAPPAFIDLSGFNHLFAQDPTGGLQALQFVLPPQHLAQHHHQHLPQQQQQP</sequence>
<protein>
    <submittedName>
        <fullName evidence="6">KH domain-containing protein</fullName>
    </submittedName>
</protein>
<evidence type="ECO:0000313" key="6">
    <source>
        <dbReference type="WBParaSite" id="maker-uti_cns_0045951-snap-gene-0.5-mRNA-1"/>
    </source>
</evidence>
<dbReference type="GO" id="GO:0003723">
    <property type="term" value="F:RNA binding"/>
    <property type="evidence" value="ECO:0007669"/>
    <property type="project" value="UniProtKB-UniRule"/>
</dbReference>
<evidence type="ECO:0000259" key="4">
    <source>
        <dbReference type="SMART" id="SM00322"/>
    </source>
</evidence>
<proteinExistence type="predicted"/>
<dbReference type="CDD" id="cd22439">
    <property type="entry name" value="KH-I_PCBP_rpt3"/>
    <property type="match status" value="1"/>
</dbReference>
<dbReference type="PANTHER" id="PTHR10288">
    <property type="entry name" value="KH DOMAIN CONTAINING RNA BINDING PROTEIN"/>
    <property type="match status" value="1"/>
</dbReference>
<dbReference type="InterPro" id="IPR004087">
    <property type="entry name" value="KH_dom"/>
</dbReference>
<dbReference type="PROSITE" id="PS50084">
    <property type="entry name" value="KH_TYPE_1"/>
    <property type="match status" value="3"/>
</dbReference>
<feature type="compositionally biased region" description="Polar residues" evidence="3">
    <location>
        <begin position="1"/>
        <end position="14"/>
    </location>
</feature>
<keyword evidence="2" id="KW-0694">RNA-binding</keyword>
<dbReference type="CDD" id="cd02396">
    <property type="entry name" value="KH-I_PCBP_rpt2"/>
    <property type="match status" value="1"/>
</dbReference>
<dbReference type="InterPro" id="IPR004088">
    <property type="entry name" value="KH_dom_type_1"/>
</dbReference>
<reference evidence="6" key="1">
    <citation type="submission" date="2016-11" db="UniProtKB">
        <authorList>
            <consortium name="WormBaseParasite"/>
        </authorList>
    </citation>
    <scope>IDENTIFICATION</scope>
</reference>
<dbReference type="InterPro" id="IPR036612">
    <property type="entry name" value="KH_dom_type_1_sf"/>
</dbReference>
<evidence type="ECO:0000256" key="2">
    <source>
        <dbReference type="PROSITE-ProRule" id="PRU00117"/>
    </source>
</evidence>
<dbReference type="AlphaFoldDB" id="A0A1I8J6A4"/>
<feature type="domain" description="K Homology" evidence="4">
    <location>
        <begin position="24"/>
        <end position="92"/>
    </location>
</feature>
<feature type="domain" description="K Homology" evidence="4">
    <location>
        <begin position="308"/>
        <end position="378"/>
    </location>
</feature>
<evidence type="ECO:0000256" key="1">
    <source>
        <dbReference type="ARBA" id="ARBA00022737"/>
    </source>
</evidence>
<feature type="region of interest" description="Disordered" evidence="3">
    <location>
        <begin position="1"/>
        <end position="20"/>
    </location>
</feature>
<dbReference type="CDD" id="cd22438">
    <property type="entry name" value="KH-I_PCBP_rpt1"/>
    <property type="match status" value="1"/>
</dbReference>
<organism evidence="5 6">
    <name type="scientific">Macrostomum lignano</name>
    <dbReference type="NCBI Taxonomy" id="282301"/>
    <lineage>
        <taxon>Eukaryota</taxon>
        <taxon>Metazoa</taxon>
        <taxon>Spiralia</taxon>
        <taxon>Lophotrochozoa</taxon>
        <taxon>Platyhelminthes</taxon>
        <taxon>Rhabditophora</taxon>
        <taxon>Macrostomorpha</taxon>
        <taxon>Macrostomida</taxon>
        <taxon>Macrostomidae</taxon>
        <taxon>Macrostomum</taxon>
    </lineage>
</organism>
<dbReference type="SUPFAM" id="SSF54791">
    <property type="entry name" value="Eukaryotic type KH-domain (KH-domain type I)"/>
    <property type="match status" value="3"/>
</dbReference>
<keyword evidence="5" id="KW-1185">Reference proteome</keyword>
<accession>A0A1I8J6A4</accession>
<dbReference type="Pfam" id="PF00013">
    <property type="entry name" value="KH_1"/>
    <property type="match status" value="3"/>
</dbReference>
<feature type="domain" description="K Homology" evidence="4">
    <location>
        <begin position="122"/>
        <end position="193"/>
    </location>
</feature>
<dbReference type="WBParaSite" id="maker-uti_cns_0045951-snap-gene-0.5-mRNA-1">
    <property type="protein sequence ID" value="maker-uti_cns_0045951-snap-gene-0.5-mRNA-1"/>
    <property type="gene ID" value="maker-uti_cns_0045951-snap-gene-0.5"/>
</dbReference>
<evidence type="ECO:0000313" key="5">
    <source>
        <dbReference type="Proteomes" id="UP000095280"/>
    </source>
</evidence>
<keyword evidence="1" id="KW-0677">Repeat</keyword>
<dbReference type="Proteomes" id="UP000095280">
    <property type="component" value="Unplaced"/>
</dbReference>
<evidence type="ECO:0000256" key="3">
    <source>
        <dbReference type="SAM" id="MobiDB-lite"/>
    </source>
</evidence>
<dbReference type="SMART" id="SM00322">
    <property type="entry name" value="KH"/>
    <property type="match status" value="3"/>
</dbReference>